<accession>A0ABP4UKX2</accession>
<proteinExistence type="predicted"/>
<protein>
    <submittedName>
        <fullName evidence="1">Uncharacterized protein</fullName>
    </submittedName>
</protein>
<dbReference type="RefSeq" id="WP_344160003.1">
    <property type="nucleotide sequence ID" value="NZ_BAAANF010000021.1"/>
</dbReference>
<gene>
    <name evidence="1" type="ORF">GCM10009745_63130</name>
</gene>
<evidence type="ECO:0000313" key="2">
    <source>
        <dbReference type="Proteomes" id="UP001500280"/>
    </source>
</evidence>
<name>A0ABP4UKX2_9ACTN</name>
<organism evidence="1 2">
    <name type="scientific">Kribbella yunnanensis</name>
    <dbReference type="NCBI Taxonomy" id="190194"/>
    <lineage>
        <taxon>Bacteria</taxon>
        <taxon>Bacillati</taxon>
        <taxon>Actinomycetota</taxon>
        <taxon>Actinomycetes</taxon>
        <taxon>Propionibacteriales</taxon>
        <taxon>Kribbellaceae</taxon>
        <taxon>Kribbella</taxon>
    </lineage>
</organism>
<dbReference type="Proteomes" id="UP001500280">
    <property type="component" value="Unassembled WGS sequence"/>
</dbReference>
<reference evidence="2" key="1">
    <citation type="journal article" date="2019" name="Int. J. Syst. Evol. Microbiol.">
        <title>The Global Catalogue of Microorganisms (GCM) 10K type strain sequencing project: providing services to taxonomists for standard genome sequencing and annotation.</title>
        <authorList>
            <consortium name="The Broad Institute Genomics Platform"/>
            <consortium name="The Broad Institute Genome Sequencing Center for Infectious Disease"/>
            <person name="Wu L."/>
            <person name="Ma J."/>
        </authorList>
    </citation>
    <scope>NUCLEOTIDE SEQUENCE [LARGE SCALE GENOMIC DNA]</scope>
    <source>
        <strain evidence="2">JCM 14307</strain>
    </source>
</reference>
<evidence type="ECO:0000313" key="1">
    <source>
        <dbReference type="EMBL" id="GAA1706644.1"/>
    </source>
</evidence>
<comment type="caution">
    <text evidence="1">The sequence shown here is derived from an EMBL/GenBank/DDBJ whole genome shotgun (WGS) entry which is preliminary data.</text>
</comment>
<sequence>MNLDDVAAALERRGVPLTGIGIVAETVDSLLRLAEDVSAAAGADPAAFPLLVMTNKELNGER</sequence>
<keyword evidence="2" id="KW-1185">Reference proteome</keyword>
<dbReference type="EMBL" id="BAAANF010000021">
    <property type="protein sequence ID" value="GAA1706644.1"/>
    <property type="molecule type" value="Genomic_DNA"/>
</dbReference>